<proteinExistence type="predicted"/>
<evidence type="ECO:0000256" key="1">
    <source>
        <dbReference type="SAM" id="MobiDB-lite"/>
    </source>
</evidence>
<organism evidence="3 4">
    <name type="scientific">Tenacibaculum caenipelagi</name>
    <dbReference type="NCBI Taxonomy" id="1325435"/>
    <lineage>
        <taxon>Bacteria</taxon>
        <taxon>Pseudomonadati</taxon>
        <taxon>Bacteroidota</taxon>
        <taxon>Flavobacteriia</taxon>
        <taxon>Flavobacteriales</taxon>
        <taxon>Flavobacteriaceae</taxon>
        <taxon>Tenacibaculum</taxon>
    </lineage>
</organism>
<feature type="compositionally biased region" description="Basic and acidic residues" evidence="1">
    <location>
        <begin position="968"/>
        <end position="981"/>
    </location>
</feature>
<dbReference type="CDD" id="cd20695">
    <property type="entry name" value="CdiA-CT_5T87E_Ct"/>
    <property type="match status" value="1"/>
</dbReference>
<dbReference type="InterPro" id="IPR045619">
    <property type="entry name" value="DUF6443"/>
</dbReference>
<feature type="region of interest" description="Disordered" evidence="1">
    <location>
        <begin position="968"/>
        <end position="1031"/>
    </location>
</feature>
<dbReference type="Gene3D" id="2.180.10.10">
    <property type="entry name" value="RHS repeat-associated core"/>
    <property type="match status" value="1"/>
</dbReference>
<evidence type="ECO:0000313" key="3">
    <source>
        <dbReference type="EMBL" id="TDQ22656.1"/>
    </source>
</evidence>
<reference evidence="3 4" key="1">
    <citation type="submission" date="2019-03" db="EMBL/GenBank/DDBJ databases">
        <title>Genomic Encyclopedia of Type Strains, Phase III (KMG-III): the genomes of soil and plant-associated and newly described type strains.</title>
        <authorList>
            <person name="Whitman W."/>
        </authorList>
    </citation>
    <scope>NUCLEOTIDE SEQUENCE [LARGE SCALE GENOMIC DNA]</scope>
    <source>
        <strain evidence="3 4">CECT 8283</strain>
    </source>
</reference>
<feature type="non-terminal residue" evidence="3">
    <location>
        <position position="1"/>
    </location>
</feature>
<dbReference type="Pfam" id="PF20041">
    <property type="entry name" value="DUF6443"/>
    <property type="match status" value="1"/>
</dbReference>
<dbReference type="AlphaFoldDB" id="A0A4R6T9I2"/>
<evidence type="ECO:0000313" key="4">
    <source>
        <dbReference type="Proteomes" id="UP000295390"/>
    </source>
</evidence>
<name>A0A4R6T9I2_9FLAO</name>
<dbReference type="NCBIfam" id="TIGR03696">
    <property type="entry name" value="Rhs_assc_core"/>
    <property type="match status" value="1"/>
</dbReference>
<gene>
    <name evidence="3" type="ORF">DFQ07_2673</name>
</gene>
<protein>
    <submittedName>
        <fullName evidence="3">RHS repeat-associated protein</fullName>
    </submittedName>
</protein>
<dbReference type="PANTHER" id="PTHR32305:SF15">
    <property type="entry name" value="PROTEIN RHSA-RELATED"/>
    <property type="match status" value="1"/>
</dbReference>
<dbReference type="InterPro" id="IPR050708">
    <property type="entry name" value="T6SS_VgrG/RHS"/>
</dbReference>
<sequence length="1083" mass="121035">YDAFGRQTKEYLPYAVESGNGAIITGDVATATQSYYQVKHSDDFAGVSLPDINAYSEKEFDGSPLNRVLKQAAPGKDWKLGGGHEIKFDYQTNILGEVKNYYVTTSFADNTYTPTLELSTVNNGNYVAGELYKTVTKDENHNGSSSKLHTTEEFKSKQGQVLLKRTYALVSGVETAHDTYYVYDDFGNLTYVLPPKSEPHSAKPDATELSELCYQYKYDYRNRLVEKKIPGKGWEYIIYDKLDRPVLTQDANLEASDDWMFTKYDAFGRVVYSGKYHNGRTRLTMYPLLGGMTSTQISENTTTSYKTINGVKVYYEHNTYPQENSLNVNIYTINYYDTYIDLPLGLNPTVTTSYGVTSTTRTKGLATVTKTRVLETNNWITTVTYYDEKARPIYVYSKNDELDTTDIVESNLDFSGKVLETKTTHKKSGKADVVIVDTFSYDHVGRMLKQTQKINNQAPKTIVSNEYDDLGQLKTKKVGGNLQEVDYTYNIRGWLKNINQDGKNDNDLFNFTIKYNDPTSGTPLFNGNISQTSWNTLNVDTSSKTYTYSYDALNRIAGALSNTNGNYNLGGYDVSGNLVNPITYDKNGNIKTLVRKGHINVDATSFGEMDNLVYSYDSGNKLTKVLDNGNDTYGFKDGANITTEYTYDANGNMLADANKGITSITYNHLNLPVSVTLAGGLIGYTYDAAGNKLRKLTNTTTTDYAGNFIYENGELQFFNHPEGYIKNDNGTFNYVYQYKDHLGNVRLSYADANNDGVITASTEIIEESNYYPFGLKHKGYNNVTSSIGNSVAQKWNYLGQESNEELGLNWLTFRYRNYMPDLGRFFGVDPVSEEYMSISNFQFAHNSPIWKIELEGLEGATTNKKGKGDAVNHEPVKVVNASRRTDPNLGFVGPGGIGTMYVVQETTKEVVKEVAKKPSIVSKLAAIGTKALGTIAAILSPSSTNGGEKQWQKENLKKMFPDIKVDEKIQVSKPNEEKVQGDDDSSPVLRFERNEKHGKKKRGNASAEPTNPQSVLDASLELPGNTTRRVGVDPSTGEFVVFDEHSKGKFHGHVRNWSELSQSMQSTLRKAGLVNKKGKIIRE</sequence>
<comment type="caution">
    <text evidence="3">The sequence shown here is derived from an EMBL/GenBank/DDBJ whole genome shotgun (WGS) entry which is preliminary data.</text>
</comment>
<feature type="domain" description="DUF6443" evidence="2">
    <location>
        <begin position="1"/>
        <end position="92"/>
    </location>
</feature>
<dbReference type="Proteomes" id="UP000295390">
    <property type="component" value="Unassembled WGS sequence"/>
</dbReference>
<evidence type="ECO:0000259" key="2">
    <source>
        <dbReference type="Pfam" id="PF20041"/>
    </source>
</evidence>
<dbReference type="RefSeq" id="WP_243743991.1">
    <property type="nucleotide sequence ID" value="NZ_SNYH01000006.1"/>
</dbReference>
<dbReference type="InterPro" id="IPR022385">
    <property type="entry name" value="Rhs_assc_core"/>
</dbReference>
<feature type="compositionally biased region" description="Polar residues" evidence="1">
    <location>
        <begin position="1007"/>
        <end position="1016"/>
    </location>
</feature>
<accession>A0A4R6T9I2</accession>
<dbReference type="EMBL" id="SNYH01000006">
    <property type="protein sequence ID" value="TDQ22656.1"/>
    <property type="molecule type" value="Genomic_DNA"/>
</dbReference>
<dbReference type="PANTHER" id="PTHR32305">
    <property type="match status" value="1"/>
</dbReference>
<keyword evidence="4" id="KW-1185">Reference proteome</keyword>